<dbReference type="Proteomes" id="UP000030755">
    <property type="component" value="Unassembled WGS sequence"/>
</dbReference>
<gene>
    <name evidence="1" type="ORF">O9G_006413</name>
</gene>
<evidence type="ECO:0000313" key="1">
    <source>
        <dbReference type="EMBL" id="EPZ35914.1"/>
    </source>
</evidence>
<evidence type="ECO:0000313" key="2">
    <source>
        <dbReference type="Proteomes" id="UP000030755"/>
    </source>
</evidence>
<dbReference type="AlphaFoldDB" id="A0A075B062"/>
<sequence length="68" mass="7887">MEKLESVVFDFGNDLNFSFKKEFLLYRNYDQDVVKKAIKRNQYVLLLILRKVPVTVGTGCIGGHAIMY</sequence>
<organism evidence="1 2">
    <name type="scientific">Rozella allomycis (strain CSF55)</name>
    <dbReference type="NCBI Taxonomy" id="988480"/>
    <lineage>
        <taxon>Eukaryota</taxon>
        <taxon>Fungi</taxon>
        <taxon>Fungi incertae sedis</taxon>
        <taxon>Cryptomycota</taxon>
        <taxon>Cryptomycota incertae sedis</taxon>
        <taxon>Rozella</taxon>
    </lineage>
</organism>
<dbReference type="HOGENOM" id="CLU_2795375_0_0_1"/>
<reference evidence="1 2" key="1">
    <citation type="journal article" date="2013" name="Curr. Biol.">
        <title>Shared signatures of parasitism and phylogenomics unite Cryptomycota and microsporidia.</title>
        <authorList>
            <person name="James T.Y."/>
            <person name="Pelin A."/>
            <person name="Bonen L."/>
            <person name="Ahrendt S."/>
            <person name="Sain D."/>
            <person name="Corradi N."/>
            <person name="Stajich J.E."/>
        </authorList>
    </citation>
    <scope>NUCLEOTIDE SEQUENCE [LARGE SCALE GENOMIC DNA]</scope>
    <source>
        <strain evidence="1 2">CSF55</strain>
    </source>
</reference>
<accession>A0A075B062</accession>
<keyword evidence="2" id="KW-1185">Reference proteome</keyword>
<dbReference type="EMBL" id="KE560724">
    <property type="protein sequence ID" value="EPZ35914.1"/>
    <property type="molecule type" value="Genomic_DNA"/>
</dbReference>
<name>A0A075B062_ROZAC</name>
<proteinExistence type="predicted"/>
<protein>
    <submittedName>
        <fullName evidence="1">Uncharacterized protein</fullName>
    </submittedName>
</protein>